<reference evidence="2 3" key="1">
    <citation type="submission" date="2019-02" db="EMBL/GenBank/DDBJ databases">
        <title>Deep-cultivation of Planctomycetes and their phenomic and genomic characterization uncovers novel biology.</title>
        <authorList>
            <person name="Wiegand S."/>
            <person name="Jogler M."/>
            <person name="Boedeker C."/>
            <person name="Pinto D."/>
            <person name="Vollmers J."/>
            <person name="Rivas-Marin E."/>
            <person name="Kohn T."/>
            <person name="Peeters S.H."/>
            <person name="Heuer A."/>
            <person name="Rast P."/>
            <person name="Oberbeckmann S."/>
            <person name="Bunk B."/>
            <person name="Jeske O."/>
            <person name="Meyerdierks A."/>
            <person name="Storesund J.E."/>
            <person name="Kallscheuer N."/>
            <person name="Luecker S."/>
            <person name="Lage O.M."/>
            <person name="Pohl T."/>
            <person name="Merkel B.J."/>
            <person name="Hornburger P."/>
            <person name="Mueller R.-W."/>
            <person name="Bruemmer F."/>
            <person name="Labrenz M."/>
            <person name="Spormann A.M."/>
            <person name="Op Den Camp H."/>
            <person name="Overmann J."/>
            <person name="Amann R."/>
            <person name="Jetten M.S.M."/>
            <person name="Mascher T."/>
            <person name="Medema M.H."/>
            <person name="Devos D.P."/>
            <person name="Kaster A.-K."/>
            <person name="Ovreas L."/>
            <person name="Rohde M."/>
            <person name="Galperin M.Y."/>
            <person name="Jogler C."/>
        </authorList>
    </citation>
    <scope>NUCLEOTIDE SEQUENCE [LARGE SCALE GENOMIC DNA]</scope>
    <source>
        <strain evidence="2 3">CA54</strain>
    </source>
</reference>
<dbReference type="Proteomes" id="UP000320735">
    <property type="component" value="Unassembled WGS sequence"/>
</dbReference>
<evidence type="ECO:0000313" key="2">
    <source>
        <dbReference type="EMBL" id="TWU14673.1"/>
    </source>
</evidence>
<keyword evidence="3" id="KW-1185">Reference proteome</keyword>
<name>A0A5C6BR26_9PLAN</name>
<dbReference type="EMBL" id="SJPP01000001">
    <property type="protein sequence ID" value="TWU14673.1"/>
    <property type="molecule type" value="Genomic_DNA"/>
</dbReference>
<evidence type="ECO:0000313" key="3">
    <source>
        <dbReference type="Proteomes" id="UP000320735"/>
    </source>
</evidence>
<dbReference type="OrthoDB" id="9781333at2"/>
<dbReference type="Pfam" id="PF07090">
    <property type="entry name" value="GATase1_like"/>
    <property type="match status" value="1"/>
</dbReference>
<sequence length="261" mass="28925">MANVYYVGDWALAIGPLYAESPFNCGHKGAEVFNDSTWLKTALESSGEHRVTCVPTWEFYKLPPGEYERILDEYDVLIFSDVEAKLFQLCPDMFDRRQFGKQVLTFPDRIRLTIEAVQGGLGVMFLGGWMSFTGELGRGGWGRTKLAEILPLQCLDIEDLAESSEGFAIVPELPDHPVLAGLDVAAAPPILGYNITRPRTGCEVVARFSETGDPAIAVGSFGSGRVFSYTSDPAPHWACNFVYWDEYAAFWQNACRWAAGQ</sequence>
<dbReference type="SUPFAM" id="SSF52317">
    <property type="entry name" value="Class I glutamine amidotransferase-like"/>
    <property type="match status" value="1"/>
</dbReference>
<dbReference type="InterPro" id="IPR010768">
    <property type="entry name" value="GATase1-like"/>
</dbReference>
<accession>A0A5C6BR26</accession>
<dbReference type="AlphaFoldDB" id="A0A5C6BR26"/>
<dbReference type="PANTHER" id="PTHR37947:SF1">
    <property type="entry name" value="BLL2462 PROTEIN"/>
    <property type="match status" value="1"/>
</dbReference>
<dbReference type="InterPro" id="IPR029062">
    <property type="entry name" value="Class_I_gatase-like"/>
</dbReference>
<organism evidence="2 3">
    <name type="scientific">Symmachiella macrocystis</name>
    <dbReference type="NCBI Taxonomy" id="2527985"/>
    <lineage>
        <taxon>Bacteria</taxon>
        <taxon>Pseudomonadati</taxon>
        <taxon>Planctomycetota</taxon>
        <taxon>Planctomycetia</taxon>
        <taxon>Planctomycetales</taxon>
        <taxon>Planctomycetaceae</taxon>
        <taxon>Symmachiella</taxon>
    </lineage>
</organism>
<dbReference type="RefSeq" id="WP_146371954.1">
    <property type="nucleotide sequence ID" value="NZ_SJPP01000001.1"/>
</dbReference>
<evidence type="ECO:0000259" key="1">
    <source>
        <dbReference type="Pfam" id="PF07090"/>
    </source>
</evidence>
<protein>
    <recommendedName>
        <fullName evidence="1">Putative glutamine amidotransferase domain-containing protein</fullName>
    </recommendedName>
</protein>
<proteinExistence type="predicted"/>
<dbReference type="PANTHER" id="PTHR37947">
    <property type="entry name" value="BLL2462 PROTEIN"/>
    <property type="match status" value="1"/>
</dbReference>
<feature type="domain" description="Putative glutamine amidotransferase" evidence="1">
    <location>
        <begin position="35"/>
        <end position="257"/>
    </location>
</feature>
<dbReference type="Gene3D" id="3.40.50.880">
    <property type="match status" value="1"/>
</dbReference>
<comment type="caution">
    <text evidence="2">The sequence shown here is derived from an EMBL/GenBank/DDBJ whole genome shotgun (WGS) entry which is preliminary data.</text>
</comment>
<gene>
    <name evidence="2" type="ORF">CA54_35420</name>
</gene>